<evidence type="ECO:0000313" key="4">
    <source>
        <dbReference type="EMBL" id="MFC5521661.1"/>
    </source>
</evidence>
<dbReference type="Gene3D" id="1.20.200.10">
    <property type="entry name" value="Fumarase/aspartase (Central domain)"/>
    <property type="match status" value="1"/>
</dbReference>
<comment type="similarity">
    <text evidence="1">Belongs to the class-II fumarase/aspartase family.</text>
</comment>
<dbReference type="SUPFAM" id="SSF48557">
    <property type="entry name" value="L-aspartase-like"/>
    <property type="match status" value="1"/>
</dbReference>
<accession>A0ABW0Q9V8</accession>
<organism evidence="4 5">
    <name type="scientific">Polaromonas jejuensis</name>
    <dbReference type="NCBI Taxonomy" id="457502"/>
    <lineage>
        <taxon>Bacteria</taxon>
        <taxon>Pseudomonadati</taxon>
        <taxon>Pseudomonadota</taxon>
        <taxon>Betaproteobacteria</taxon>
        <taxon>Burkholderiales</taxon>
        <taxon>Comamonadaceae</taxon>
        <taxon>Polaromonas</taxon>
    </lineage>
</organism>
<dbReference type="EC" id="5.5.1.2" evidence="2"/>
<keyword evidence="5" id="KW-1185">Reference proteome</keyword>
<dbReference type="PANTHER" id="PTHR43172">
    <property type="entry name" value="ADENYLOSUCCINATE LYASE"/>
    <property type="match status" value="1"/>
</dbReference>
<gene>
    <name evidence="4" type="primary">pcaB</name>
    <name evidence="4" type="ORF">ACFPP7_12140</name>
</gene>
<dbReference type="InterPro" id="IPR012789">
    <property type="entry name" value="Protocat_PcaB-like"/>
</dbReference>
<dbReference type="RefSeq" id="WP_068834213.1">
    <property type="nucleotide sequence ID" value="NZ_JBHSMX010000018.1"/>
</dbReference>
<dbReference type="Proteomes" id="UP001596084">
    <property type="component" value="Unassembled WGS sequence"/>
</dbReference>
<sequence length="409" mass="43554">MSSIFEGFLSTSEVLEAFNERNFLEAMLRFEASLARAQARVGLIPEAAAQSIIGTCKVELFDVAKIVRESGRAGSIAIPLVKSLKETVGLFNKEAAGFVHFGSTSQDVIDTALALVTRNALDLIEADVGKAVTALLALARRHAADPVLARTLMQPASVISFGLKCADWAAPLVRGLQRLQLSKENALSVQLGGAVGTLAQMKGKGPAVIAHMAADLKLRAPASTWHTQRDEWVALGCELGLLVGSLGKIAKDIALMGQYEVGELAEPSEPGRGGSSAMPHKRNPVACMVALAAAQRAPQRVAALLAAMPQEHERALGNWQAELAEWPGLLMSAHGSARAMAQALPGLQVDTQRMRANLDALRAVLPLAAADEWFSPDLAQHAAELTRAHVKTLDELIQQTETNKRKAMP</sequence>
<protein>
    <recommendedName>
        <fullName evidence="2">3-carboxy-cis,cis-muconate cycloisomerase</fullName>
        <ecNumber evidence="2">5.5.1.2</ecNumber>
    </recommendedName>
</protein>
<name>A0ABW0Q9V8_9BURK</name>
<dbReference type="InterPro" id="IPR008948">
    <property type="entry name" value="L-Aspartase-like"/>
</dbReference>
<dbReference type="PRINTS" id="PR00149">
    <property type="entry name" value="FUMRATELYASE"/>
</dbReference>
<proteinExistence type="inferred from homology"/>
<dbReference type="NCBIfam" id="TIGR02426">
    <property type="entry name" value="protocat_pcaB"/>
    <property type="match status" value="1"/>
</dbReference>
<keyword evidence="4" id="KW-0413">Isomerase</keyword>
<dbReference type="InterPro" id="IPR020557">
    <property type="entry name" value="Fumarate_lyase_CS"/>
</dbReference>
<dbReference type="GO" id="GO:0047472">
    <property type="term" value="F:3-carboxy-cis,cis-muconate cycloisomerase activity"/>
    <property type="evidence" value="ECO:0007669"/>
    <property type="project" value="UniProtKB-EC"/>
</dbReference>
<dbReference type="EMBL" id="JBHSMX010000018">
    <property type="protein sequence ID" value="MFC5521661.1"/>
    <property type="molecule type" value="Genomic_DNA"/>
</dbReference>
<evidence type="ECO:0000313" key="5">
    <source>
        <dbReference type="Proteomes" id="UP001596084"/>
    </source>
</evidence>
<evidence type="ECO:0000256" key="2">
    <source>
        <dbReference type="NCBIfam" id="TIGR02426"/>
    </source>
</evidence>
<comment type="caution">
    <text evidence="4">The sequence shown here is derived from an EMBL/GenBank/DDBJ whole genome shotgun (WGS) entry which is preliminary data.</text>
</comment>
<dbReference type="Pfam" id="PF00206">
    <property type="entry name" value="Lyase_1"/>
    <property type="match status" value="1"/>
</dbReference>
<reference evidence="5" key="1">
    <citation type="journal article" date="2019" name="Int. J. Syst. Evol. Microbiol.">
        <title>The Global Catalogue of Microorganisms (GCM) 10K type strain sequencing project: providing services to taxonomists for standard genome sequencing and annotation.</title>
        <authorList>
            <consortium name="The Broad Institute Genomics Platform"/>
            <consortium name="The Broad Institute Genome Sequencing Center for Infectious Disease"/>
            <person name="Wu L."/>
            <person name="Ma J."/>
        </authorList>
    </citation>
    <scope>NUCLEOTIDE SEQUENCE [LARGE SCALE GENOMIC DNA]</scope>
    <source>
        <strain evidence="5">CGMCC 4.7277</strain>
    </source>
</reference>
<evidence type="ECO:0000256" key="1">
    <source>
        <dbReference type="ARBA" id="ARBA00034772"/>
    </source>
</evidence>
<dbReference type="InterPro" id="IPR022761">
    <property type="entry name" value="Fumarate_lyase_N"/>
</dbReference>
<dbReference type="PANTHER" id="PTHR43172:SF2">
    <property type="entry name" value="ADENYLOSUCCINATE LYASE C-TERMINAL DOMAIN-CONTAINING PROTEIN"/>
    <property type="match status" value="1"/>
</dbReference>
<dbReference type="InterPro" id="IPR000362">
    <property type="entry name" value="Fumarate_lyase_fam"/>
</dbReference>
<dbReference type="PROSITE" id="PS00163">
    <property type="entry name" value="FUMARATE_LYASES"/>
    <property type="match status" value="1"/>
</dbReference>
<evidence type="ECO:0000259" key="3">
    <source>
        <dbReference type="Pfam" id="PF00206"/>
    </source>
</evidence>
<feature type="domain" description="Fumarate lyase N-terminal" evidence="3">
    <location>
        <begin position="11"/>
        <end position="295"/>
    </location>
</feature>